<keyword evidence="5 8" id="KW-0472">Membrane</keyword>
<evidence type="ECO:0000256" key="8">
    <source>
        <dbReference type="SAM" id="Phobius"/>
    </source>
</evidence>
<dbReference type="PROSITE" id="PS50850">
    <property type="entry name" value="MFS"/>
    <property type="match status" value="1"/>
</dbReference>
<dbReference type="InterPro" id="IPR011701">
    <property type="entry name" value="MFS"/>
</dbReference>
<dbReference type="InterPro" id="IPR036259">
    <property type="entry name" value="MFS_trans_sf"/>
</dbReference>
<dbReference type="PANTHER" id="PTHR23505:SF79">
    <property type="entry name" value="PROTEIN SPINSTER"/>
    <property type="match status" value="1"/>
</dbReference>
<dbReference type="Gene3D" id="1.20.1250.20">
    <property type="entry name" value="MFS general substrate transporter like domains"/>
    <property type="match status" value="1"/>
</dbReference>
<keyword evidence="4 8" id="KW-1133">Transmembrane helix</keyword>
<dbReference type="SUPFAM" id="SSF103473">
    <property type="entry name" value="MFS general substrate transporter"/>
    <property type="match status" value="1"/>
</dbReference>
<name>A0ABR2Z437_9CHLO</name>
<evidence type="ECO:0000256" key="3">
    <source>
        <dbReference type="ARBA" id="ARBA00022692"/>
    </source>
</evidence>
<feature type="transmembrane region" description="Helical" evidence="8">
    <location>
        <begin position="259"/>
        <end position="279"/>
    </location>
</feature>
<feature type="region of interest" description="Disordered" evidence="7">
    <location>
        <begin position="463"/>
        <end position="483"/>
    </location>
</feature>
<evidence type="ECO:0000256" key="6">
    <source>
        <dbReference type="ARBA" id="ARBA00024338"/>
    </source>
</evidence>
<evidence type="ECO:0000256" key="4">
    <source>
        <dbReference type="ARBA" id="ARBA00022989"/>
    </source>
</evidence>
<feature type="transmembrane region" description="Helical" evidence="8">
    <location>
        <begin position="100"/>
        <end position="122"/>
    </location>
</feature>
<comment type="caution">
    <text evidence="10">The sequence shown here is derived from an EMBL/GenBank/DDBJ whole genome shotgun (WGS) entry which is preliminary data.</text>
</comment>
<dbReference type="CDD" id="cd17328">
    <property type="entry name" value="MFS_spinster_like"/>
    <property type="match status" value="1"/>
</dbReference>
<dbReference type="Pfam" id="PF07690">
    <property type="entry name" value="MFS_1"/>
    <property type="match status" value="1"/>
</dbReference>
<evidence type="ECO:0000256" key="1">
    <source>
        <dbReference type="ARBA" id="ARBA00004141"/>
    </source>
</evidence>
<comment type="similarity">
    <text evidence="6">Belongs to the major facilitator superfamily. Spinster (TC 2.A.1.49) family.</text>
</comment>
<comment type="subcellular location">
    <subcellularLocation>
        <location evidence="1">Membrane</location>
        <topology evidence="1">Multi-pass membrane protein</topology>
    </subcellularLocation>
</comment>
<protein>
    <recommendedName>
        <fullName evidence="9">Major facilitator superfamily (MFS) profile domain-containing protein</fullName>
    </recommendedName>
</protein>
<evidence type="ECO:0000256" key="7">
    <source>
        <dbReference type="SAM" id="MobiDB-lite"/>
    </source>
</evidence>
<keyword evidence="3 8" id="KW-0812">Transmembrane</keyword>
<feature type="transmembrane region" description="Helical" evidence="8">
    <location>
        <begin position="188"/>
        <end position="207"/>
    </location>
</feature>
<feature type="domain" description="Major facilitator superfamily (MFS) profile" evidence="9">
    <location>
        <begin position="22"/>
        <end position="447"/>
    </location>
</feature>
<keyword evidence="11" id="KW-1185">Reference proteome</keyword>
<evidence type="ECO:0000313" key="11">
    <source>
        <dbReference type="Proteomes" id="UP001491310"/>
    </source>
</evidence>
<proteinExistence type="inferred from homology"/>
<evidence type="ECO:0000313" key="10">
    <source>
        <dbReference type="EMBL" id="KAK9918967.1"/>
    </source>
</evidence>
<accession>A0ABR2Z437</accession>
<dbReference type="InterPro" id="IPR044770">
    <property type="entry name" value="MFS_spinster-like"/>
</dbReference>
<dbReference type="Proteomes" id="UP001491310">
    <property type="component" value="Unassembled WGS sequence"/>
</dbReference>
<evidence type="ECO:0000256" key="5">
    <source>
        <dbReference type="ARBA" id="ARBA00023136"/>
    </source>
</evidence>
<feature type="transmembrane region" description="Helical" evidence="8">
    <location>
        <begin position="363"/>
        <end position="383"/>
    </location>
</feature>
<feature type="transmembrane region" description="Helical" evidence="8">
    <location>
        <begin position="299"/>
        <end position="319"/>
    </location>
</feature>
<feature type="transmembrane region" description="Helical" evidence="8">
    <location>
        <begin position="71"/>
        <end position="88"/>
    </location>
</feature>
<feature type="transmembrane region" description="Helical" evidence="8">
    <location>
        <begin position="423"/>
        <end position="442"/>
    </location>
</feature>
<keyword evidence="2" id="KW-0813">Transport</keyword>
<gene>
    <name evidence="10" type="ORF">WJX75_008356</name>
</gene>
<evidence type="ECO:0000259" key="9">
    <source>
        <dbReference type="PROSITE" id="PS50850"/>
    </source>
</evidence>
<feature type="transmembrane region" description="Helical" evidence="8">
    <location>
        <begin position="390"/>
        <end position="411"/>
    </location>
</feature>
<reference evidence="10 11" key="1">
    <citation type="journal article" date="2024" name="Nat. Commun.">
        <title>Phylogenomics reveals the evolutionary origins of lichenization in chlorophyte algae.</title>
        <authorList>
            <person name="Puginier C."/>
            <person name="Libourel C."/>
            <person name="Otte J."/>
            <person name="Skaloud P."/>
            <person name="Haon M."/>
            <person name="Grisel S."/>
            <person name="Petersen M."/>
            <person name="Berrin J.G."/>
            <person name="Delaux P.M."/>
            <person name="Dal Grande F."/>
            <person name="Keller J."/>
        </authorList>
    </citation>
    <scope>NUCLEOTIDE SEQUENCE [LARGE SCALE GENOMIC DNA]</scope>
    <source>
        <strain evidence="10 11">SAG 216-7</strain>
    </source>
</reference>
<sequence length="483" mass="51129">MPSEEPDVVEVQNKGWFTPARLLWLFCAMNMLVYMDRGVISSNGVNGARGDEKSPGYGIQGDFGLSLTQDGYLPAAFLVGLLVSSPIFAEASKHVNAFRLIALGLGVWTLSTAGCGLSFGFWSLLICRMFVGVGEASFVALASPFIDDNAPPQAKTRWLATFYLCIPVGYALGYIFGGLVAGPLGWRAAFLLEAAAMSPFVAFCALAPPIHLRGMSKEADRTPAEMVRDVKGPKAWGTGLVGALREVTGDLLTVCRHPVYVCTVGGQTLYTAFIGAIAYLGPKAGRDVFSISGETADLVFGAVTVLTGVFGTLAGGYLLDRMGSTMANALAICASGMAIGAVLIMLSFGVTTSLLAFVPPFAAGQFAIFGIQAPNTAVVLWSVPARLRPFAMSLQVIVIHVFGDVPSPVLLGWLQEHIQNWRISIGISAVLLLLGAAVFYLGRYFSGREPDYRIVSASEDASAARNEEPGTPLLRDADGTADM</sequence>
<organism evidence="10 11">
    <name type="scientific">Coccomyxa subellipsoidea</name>
    <dbReference type="NCBI Taxonomy" id="248742"/>
    <lineage>
        <taxon>Eukaryota</taxon>
        <taxon>Viridiplantae</taxon>
        <taxon>Chlorophyta</taxon>
        <taxon>core chlorophytes</taxon>
        <taxon>Trebouxiophyceae</taxon>
        <taxon>Trebouxiophyceae incertae sedis</taxon>
        <taxon>Coccomyxaceae</taxon>
        <taxon>Coccomyxa</taxon>
    </lineage>
</organism>
<dbReference type="InterPro" id="IPR020846">
    <property type="entry name" value="MFS_dom"/>
</dbReference>
<feature type="transmembrane region" description="Helical" evidence="8">
    <location>
        <begin position="158"/>
        <end position="176"/>
    </location>
</feature>
<dbReference type="EMBL" id="JALJOT010000001">
    <property type="protein sequence ID" value="KAK9918967.1"/>
    <property type="molecule type" value="Genomic_DNA"/>
</dbReference>
<evidence type="ECO:0000256" key="2">
    <source>
        <dbReference type="ARBA" id="ARBA00022448"/>
    </source>
</evidence>
<feature type="transmembrane region" description="Helical" evidence="8">
    <location>
        <begin position="331"/>
        <end position="357"/>
    </location>
</feature>
<dbReference type="PANTHER" id="PTHR23505">
    <property type="entry name" value="SPINSTER"/>
    <property type="match status" value="1"/>
</dbReference>